<dbReference type="PROSITE" id="PS50941">
    <property type="entry name" value="CHIT_BIND_I_2"/>
    <property type="match status" value="1"/>
</dbReference>
<dbReference type="SMART" id="SM00270">
    <property type="entry name" value="ChtBD1"/>
    <property type="match status" value="2"/>
</dbReference>
<evidence type="ECO:0000256" key="13">
    <source>
        <dbReference type="RuleBase" id="RU000489"/>
    </source>
</evidence>
<dbReference type="Gene3D" id="3.30.60.10">
    <property type="entry name" value="Endochitinase-like"/>
    <property type="match status" value="1"/>
</dbReference>
<evidence type="ECO:0000259" key="17">
    <source>
        <dbReference type="PROSITE" id="PS51910"/>
    </source>
</evidence>
<dbReference type="EC" id="3.2.1.14" evidence="4"/>
<evidence type="ECO:0000256" key="4">
    <source>
        <dbReference type="ARBA" id="ARBA00012729"/>
    </source>
</evidence>
<keyword evidence="9" id="KW-0119">Carbohydrate metabolism</keyword>
<dbReference type="SUPFAM" id="SSF57016">
    <property type="entry name" value="Plant lectins/antimicrobial peptides"/>
    <property type="match status" value="1"/>
</dbReference>
<evidence type="ECO:0000256" key="3">
    <source>
        <dbReference type="ARBA" id="ARBA00008682"/>
    </source>
</evidence>
<evidence type="ECO:0000256" key="1">
    <source>
        <dbReference type="ARBA" id="ARBA00000822"/>
    </source>
</evidence>
<dbReference type="Gene3D" id="3.20.20.80">
    <property type="entry name" value="Glycosidases"/>
    <property type="match status" value="1"/>
</dbReference>
<dbReference type="InterPro" id="IPR050314">
    <property type="entry name" value="Glycosyl_Hydrlase_18"/>
</dbReference>
<dbReference type="Proteomes" id="UP000275385">
    <property type="component" value="Unassembled WGS sequence"/>
</dbReference>
<evidence type="ECO:0000256" key="5">
    <source>
        <dbReference type="ARBA" id="ARBA00022525"/>
    </source>
</evidence>
<evidence type="ECO:0000256" key="7">
    <source>
        <dbReference type="ARBA" id="ARBA00022801"/>
    </source>
</evidence>
<dbReference type="PANTHER" id="PTHR11177">
    <property type="entry name" value="CHITINASE"/>
    <property type="match status" value="1"/>
</dbReference>
<keyword evidence="10 13" id="KW-0326">Glycosidase</keyword>
<keyword evidence="19" id="KW-1185">Reference proteome</keyword>
<gene>
    <name evidence="18" type="ORF">DL546_001025</name>
</gene>
<comment type="caution">
    <text evidence="18">The sequence shown here is derived from an EMBL/GenBank/DDBJ whole genome shotgun (WGS) entry which is preliminary data.</text>
</comment>
<feature type="chain" id="PRO_5019481692" description="chitinase" evidence="15">
    <location>
        <begin position="23"/>
        <end position="1158"/>
    </location>
</feature>
<feature type="domain" description="GH18" evidence="17">
    <location>
        <begin position="161"/>
        <end position="534"/>
    </location>
</feature>
<evidence type="ECO:0000256" key="11">
    <source>
        <dbReference type="ARBA" id="ARBA00023326"/>
    </source>
</evidence>
<comment type="caution">
    <text evidence="12">Lacks conserved residue(s) required for the propagation of feature annotation.</text>
</comment>
<dbReference type="GO" id="GO:0008843">
    <property type="term" value="F:endochitinase activity"/>
    <property type="evidence" value="ECO:0007669"/>
    <property type="project" value="UniProtKB-EC"/>
</dbReference>
<organism evidence="18 19">
    <name type="scientific">Coniochaeta pulveracea</name>
    <dbReference type="NCBI Taxonomy" id="177199"/>
    <lineage>
        <taxon>Eukaryota</taxon>
        <taxon>Fungi</taxon>
        <taxon>Dikarya</taxon>
        <taxon>Ascomycota</taxon>
        <taxon>Pezizomycotina</taxon>
        <taxon>Sordariomycetes</taxon>
        <taxon>Sordariomycetidae</taxon>
        <taxon>Coniochaetales</taxon>
        <taxon>Coniochaetaceae</taxon>
        <taxon>Coniochaeta</taxon>
    </lineage>
</organism>
<evidence type="ECO:0000256" key="9">
    <source>
        <dbReference type="ARBA" id="ARBA00023277"/>
    </source>
</evidence>
<dbReference type="GO" id="GO:0005576">
    <property type="term" value="C:extracellular region"/>
    <property type="evidence" value="ECO:0007669"/>
    <property type="project" value="UniProtKB-SubCell"/>
</dbReference>
<accession>A0A420Y0U3</accession>
<dbReference type="InterPro" id="IPR017853">
    <property type="entry name" value="GH"/>
</dbReference>
<feature type="disulfide bond" evidence="12">
    <location>
        <begin position="119"/>
        <end position="133"/>
    </location>
</feature>
<evidence type="ECO:0000256" key="15">
    <source>
        <dbReference type="SAM" id="SignalP"/>
    </source>
</evidence>
<comment type="similarity">
    <text evidence="3">Belongs to the glycosyl hydrolase 18 family. Chitinase class V subfamily.</text>
</comment>
<dbReference type="InterPro" id="IPR001579">
    <property type="entry name" value="Glyco_hydro_18_chit_AS"/>
</dbReference>
<evidence type="ECO:0000256" key="12">
    <source>
        <dbReference type="PROSITE-ProRule" id="PRU00261"/>
    </source>
</evidence>
<dbReference type="PROSITE" id="PS00026">
    <property type="entry name" value="CHIT_BIND_I_1"/>
    <property type="match status" value="1"/>
</dbReference>
<feature type="compositionally biased region" description="Low complexity" evidence="14">
    <location>
        <begin position="752"/>
        <end position="763"/>
    </location>
</feature>
<dbReference type="SMART" id="SM00636">
    <property type="entry name" value="Glyco_18"/>
    <property type="match status" value="1"/>
</dbReference>
<protein>
    <recommendedName>
        <fullName evidence="4">chitinase</fullName>
        <ecNumber evidence="4">3.2.1.14</ecNumber>
    </recommendedName>
</protein>
<dbReference type="Pfam" id="PF00187">
    <property type="entry name" value="Chitin_bind_1"/>
    <property type="match status" value="1"/>
</dbReference>
<feature type="domain" description="Chitin-binding type-1" evidence="16">
    <location>
        <begin position="100"/>
        <end position="148"/>
    </location>
</feature>
<dbReference type="SUPFAM" id="SSF51445">
    <property type="entry name" value="(Trans)glycosidases"/>
    <property type="match status" value="1"/>
</dbReference>
<keyword evidence="8" id="KW-0146">Chitin degradation</keyword>
<evidence type="ECO:0000256" key="6">
    <source>
        <dbReference type="ARBA" id="ARBA00022669"/>
    </source>
</evidence>
<keyword evidence="6 12" id="KW-0147">Chitin-binding</keyword>
<keyword evidence="11" id="KW-0624">Polysaccharide degradation</keyword>
<dbReference type="Pfam" id="PF00704">
    <property type="entry name" value="Glyco_hydro_18"/>
    <property type="match status" value="1"/>
</dbReference>
<sequence>MLFSSLAVRLAVTASVALFAQAKPHGHHAHSHHHRAALALADDQTPNEPTPFLGRRALPTGTCNANTPCVNAACCGTNGLCGYSPTECGAGNCTSNCDAKAECGQYGKKGSQNCPLGVCCSQFGFCGSTNDFCDAKKGCQKDFGGCGDAKRPSCGGNSIAKRTIGYYEAWSATRKCDSVTPEDLNLNGFTHINFAFAFFDPTTFQIAPMDSSSGKLYSRFTALKDNNDGLETWISVGGWSFTDPGPTRNAFSVMTSTADNRKKFISGLINFMEHYGFDGVDLDWEYPQADDRGGITADKANYVALAKDLRAAFGSRYGISMTLPTSYWYLQHFDLANIQANVDWFNFMTYDLHGTWDAQSQFIGPYIAPHTNVTEIDMGLDLLWRAGVKPEKVVMGLGWYGRSFTLTDPSCNKPNGVCQFSGGADAGPCSAASGILTLKEITDIISYEGVKPVWDKTAMVKWVTWEGNQWVSYDDDDTFDQKRKFANSRCLGGTMVWAMDQRDQGDDNGLAPAEGVTTGQQKDAEQMSQDMAAGISCYTTDCDATCKKGTNKVTEMNGQPGKLSTNDRCPSGKYRSLCCQDGTTMGTCKWRGYRGLGLSCMGGCDDAETEVIQDTNNHGKGGDQTCTGGIQSYCCKGFKSAPTKEELEEMAKEKAEEVAEEAAEQAALDIAAKAFCRLAIPALLAPLEALEALIPIVGEILDIAELAATPALIQLCTKGIEKEGKAIFKVFGKEHSVTFDKPSKTVSRPPKSSHSSAKTSTCSGAAAKRDEEGLVTLAPRAPIRNGRRCRGAVVTKVTTEVELVRDPNPGQIVCDGNAGYPKACYNYQSVVDNYPQYRTITCGYRKVDTKKRPITDLFDEQRNTAAWDPIIGHRCSPDEFPPAVMAEANDGYDLLTSMAFRYPAIDHLMSAKPPAQQGQMVRYLDEVENREGGGIFDKCRQPPQIDDVHRTSTEVRGGNGVTTTYSITKIQMTRKEFTLTFPNLPAKADYGLADNAECVPAMNGVKYAGYALLNGDEYFTTHSGEVQYQPRWAAGPTGTTKRWVEGVGLVVGEGNSTRRATSEELRGELPFKLDECADEMCTKEMEALQKVVDTMKAEAMKASQPLTSPSEAAAEAPTPAVVEEVVVTPVARQPESGSGRVIEQPRQTAGAYVEEVKM</sequence>
<dbReference type="SUPFAM" id="SSF54556">
    <property type="entry name" value="Chitinase insertion domain"/>
    <property type="match status" value="1"/>
</dbReference>
<reference evidence="18 19" key="1">
    <citation type="submission" date="2018-08" db="EMBL/GenBank/DDBJ databases">
        <title>Draft genome of the lignicolous fungus Coniochaeta pulveracea.</title>
        <authorList>
            <person name="Borstlap C.J."/>
            <person name="De Witt R.N."/>
            <person name="Botha A."/>
            <person name="Volschenk H."/>
        </authorList>
    </citation>
    <scope>NUCLEOTIDE SEQUENCE [LARGE SCALE GENOMIC DNA]</scope>
    <source>
        <strain evidence="18 19">CAB683</strain>
    </source>
</reference>
<dbReference type="AlphaFoldDB" id="A0A420Y0U3"/>
<dbReference type="GO" id="GO:0000272">
    <property type="term" value="P:polysaccharide catabolic process"/>
    <property type="evidence" value="ECO:0007669"/>
    <property type="project" value="UniProtKB-KW"/>
</dbReference>
<dbReference type="PROSITE" id="PS01095">
    <property type="entry name" value="GH18_1"/>
    <property type="match status" value="1"/>
</dbReference>
<keyword evidence="15" id="KW-0732">Signal</keyword>
<proteinExistence type="inferred from homology"/>
<keyword evidence="5" id="KW-0964">Secreted</keyword>
<evidence type="ECO:0000313" key="18">
    <source>
        <dbReference type="EMBL" id="RKU41543.1"/>
    </source>
</evidence>
<dbReference type="InterPro" id="IPR029070">
    <property type="entry name" value="Chitinase_insertion_sf"/>
</dbReference>
<dbReference type="EMBL" id="QVQW01000072">
    <property type="protein sequence ID" value="RKU41543.1"/>
    <property type="molecule type" value="Genomic_DNA"/>
</dbReference>
<keyword evidence="7 13" id="KW-0378">Hydrolase</keyword>
<dbReference type="GO" id="GO:0008061">
    <property type="term" value="F:chitin binding"/>
    <property type="evidence" value="ECO:0007669"/>
    <property type="project" value="UniProtKB-UniRule"/>
</dbReference>
<dbReference type="CDD" id="cd11618">
    <property type="entry name" value="ChtBD1_1"/>
    <property type="match status" value="1"/>
</dbReference>
<dbReference type="Gene3D" id="3.10.50.10">
    <property type="match status" value="1"/>
</dbReference>
<dbReference type="PROSITE" id="PS51910">
    <property type="entry name" value="GH18_2"/>
    <property type="match status" value="1"/>
</dbReference>
<dbReference type="InterPro" id="IPR001223">
    <property type="entry name" value="Glyco_hydro18_cat"/>
</dbReference>
<comment type="catalytic activity">
    <reaction evidence="1">
        <text>Random endo-hydrolysis of N-acetyl-beta-D-glucosaminide (1-&gt;4)-beta-linkages in chitin and chitodextrins.</text>
        <dbReference type="EC" id="3.2.1.14"/>
    </reaction>
</comment>
<feature type="region of interest" description="Disordered" evidence="14">
    <location>
        <begin position="1131"/>
        <end position="1158"/>
    </location>
</feature>
<evidence type="ECO:0000256" key="10">
    <source>
        <dbReference type="ARBA" id="ARBA00023295"/>
    </source>
</evidence>
<evidence type="ECO:0000256" key="2">
    <source>
        <dbReference type="ARBA" id="ARBA00004613"/>
    </source>
</evidence>
<dbReference type="InterPro" id="IPR001002">
    <property type="entry name" value="Chitin-bd_1"/>
</dbReference>
<dbReference type="GO" id="GO:0006032">
    <property type="term" value="P:chitin catabolic process"/>
    <property type="evidence" value="ECO:0007669"/>
    <property type="project" value="UniProtKB-KW"/>
</dbReference>
<dbReference type="InterPro" id="IPR036861">
    <property type="entry name" value="Endochitinase-like_sf"/>
</dbReference>
<evidence type="ECO:0000313" key="19">
    <source>
        <dbReference type="Proteomes" id="UP000275385"/>
    </source>
</evidence>
<feature type="region of interest" description="Disordered" evidence="14">
    <location>
        <begin position="740"/>
        <end position="767"/>
    </location>
</feature>
<dbReference type="PANTHER" id="PTHR11177:SF333">
    <property type="entry name" value="CHITINASE"/>
    <property type="match status" value="1"/>
</dbReference>
<evidence type="ECO:0000259" key="16">
    <source>
        <dbReference type="PROSITE" id="PS50941"/>
    </source>
</evidence>
<dbReference type="InterPro" id="IPR018371">
    <property type="entry name" value="Chitin-binding_1_CS"/>
</dbReference>
<feature type="signal peptide" evidence="15">
    <location>
        <begin position="1"/>
        <end position="22"/>
    </location>
</feature>
<feature type="disulfide bond" evidence="12">
    <location>
        <begin position="114"/>
        <end position="126"/>
    </location>
</feature>
<evidence type="ECO:0000256" key="8">
    <source>
        <dbReference type="ARBA" id="ARBA00023024"/>
    </source>
</evidence>
<dbReference type="InterPro" id="IPR011583">
    <property type="entry name" value="Chitinase_II/V-like_cat"/>
</dbReference>
<name>A0A420Y0U3_9PEZI</name>
<dbReference type="STRING" id="177199.A0A420Y0U3"/>
<comment type="subcellular location">
    <subcellularLocation>
        <location evidence="2">Secreted</location>
    </subcellularLocation>
</comment>
<evidence type="ECO:0000256" key="14">
    <source>
        <dbReference type="SAM" id="MobiDB-lite"/>
    </source>
</evidence>
<keyword evidence="12" id="KW-1015">Disulfide bond</keyword>
<dbReference type="OrthoDB" id="73875at2759"/>